<dbReference type="EMBL" id="JAHCMY010000003">
    <property type="protein sequence ID" value="MBS9523996.1"/>
    <property type="molecule type" value="Genomic_DNA"/>
</dbReference>
<evidence type="ECO:0000259" key="3">
    <source>
        <dbReference type="Pfam" id="PF25954"/>
    </source>
</evidence>
<dbReference type="AlphaFoldDB" id="A0AAP2CG44"/>
<organism evidence="5 6">
    <name type="scientific">Litoribacter ruber</name>
    <dbReference type="NCBI Taxonomy" id="702568"/>
    <lineage>
        <taxon>Bacteria</taxon>
        <taxon>Pseudomonadati</taxon>
        <taxon>Bacteroidota</taxon>
        <taxon>Cytophagia</taxon>
        <taxon>Cytophagales</taxon>
        <taxon>Cyclobacteriaceae</taxon>
        <taxon>Litoribacter</taxon>
    </lineage>
</organism>
<name>A0AAP2CG44_9BACT</name>
<gene>
    <name evidence="5" type="ORF">KI659_08205</name>
</gene>
<dbReference type="InterPro" id="IPR058647">
    <property type="entry name" value="BSH_CzcB-like"/>
</dbReference>
<comment type="similarity">
    <text evidence="1">Belongs to the membrane fusion protein (MFP) (TC 8.A.1) family.</text>
</comment>
<dbReference type="Proteomes" id="UP001319104">
    <property type="component" value="Unassembled WGS sequence"/>
</dbReference>
<dbReference type="Gene3D" id="1.10.287.470">
    <property type="entry name" value="Helix hairpin bin"/>
    <property type="match status" value="1"/>
</dbReference>
<dbReference type="PANTHER" id="PTHR30469">
    <property type="entry name" value="MULTIDRUG RESISTANCE PROTEIN MDTA"/>
    <property type="match status" value="1"/>
</dbReference>
<dbReference type="GO" id="GO:0015562">
    <property type="term" value="F:efflux transmembrane transporter activity"/>
    <property type="evidence" value="ECO:0007669"/>
    <property type="project" value="TreeGrafter"/>
</dbReference>
<sequence>MGLFILLALFGCGTAQDENTNQTVQEDNHQTFELQRQNLTGEVSLPAELQPYEAISLFAKVTGFVQEIKVDIGSKVKKGDVLAIIEAPEILAELASYQANLETARGRSLQARSRYNTSQDQFDRLQRTAQTEGAVSEGDIKRMENQLQEDQAGFEAAQASLNAAEANLKAAQQRAAYLTIRAPFDGVVTERNVHTGAFVNQQGGEGQQPLFRLEMTQKLRLRVPMPESYAGLDFGRDSLSFTVNTLPGRVFKAKVSRQSGSLANHTRTEMVEADIDNSDLSIKSGSFAQVNLVYQKENTFAVPRTAMLTTMEDRFVVRQTADGKPERVPVRRGLTAKDKVEIFGNLNEGDIIIENPSENI</sequence>
<accession>A0AAP2CG44</accession>
<evidence type="ECO:0000313" key="5">
    <source>
        <dbReference type="EMBL" id="MBS9523996.1"/>
    </source>
</evidence>
<feature type="domain" description="CzcB-like barrel-sandwich hybrid" evidence="4">
    <location>
        <begin position="57"/>
        <end position="201"/>
    </location>
</feature>
<dbReference type="Gene3D" id="2.40.420.20">
    <property type="match status" value="1"/>
</dbReference>
<evidence type="ECO:0000313" key="6">
    <source>
        <dbReference type="Proteomes" id="UP001319104"/>
    </source>
</evidence>
<dbReference type="Pfam" id="PF25954">
    <property type="entry name" value="Beta-barrel_RND_2"/>
    <property type="match status" value="1"/>
</dbReference>
<dbReference type="SUPFAM" id="SSF111369">
    <property type="entry name" value="HlyD-like secretion proteins"/>
    <property type="match status" value="1"/>
</dbReference>
<proteinExistence type="inferred from homology"/>
<evidence type="ECO:0000259" key="4">
    <source>
        <dbReference type="Pfam" id="PF25973"/>
    </source>
</evidence>
<protein>
    <submittedName>
        <fullName evidence="5">Efflux RND transporter periplasmic adaptor subunit</fullName>
    </submittedName>
</protein>
<evidence type="ECO:0000256" key="2">
    <source>
        <dbReference type="SAM" id="Coils"/>
    </source>
</evidence>
<dbReference type="InterPro" id="IPR006143">
    <property type="entry name" value="RND_pump_MFP"/>
</dbReference>
<dbReference type="Pfam" id="PF25973">
    <property type="entry name" value="BSH_CzcB"/>
    <property type="match status" value="1"/>
</dbReference>
<dbReference type="PANTHER" id="PTHR30469:SF37">
    <property type="entry name" value="RAGD PROTEIN"/>
    <property type="match status" value="1"/>
</dbReference>
<keyword evidence="6" id="KW-1185">Reference proteome</keyword>
<dbReference type="NCBIfam" id="TIGR01730">
    <property type="entry name" value="RND_mfp"/>
    <property type="match status" value="1"/>
</dbReference>
<reference evidence="5 6" key="1">
    <citation type="submission" date="2021-05" db="EMBL/GenBank/DDBJ databases">
        <authorList>
            <person name="Zhang Z.D."/>
            <person name="Osman G."/>
        </authorList>
    </citation>
    <scope>NUCLEOTIDE SEQUENCE [LARGE SCALE GENOMIC DNA]</scope>
    <source>
        <strain evidence="5 6">KCTC 32217</strain>
    </source>
</reference>
<dbReference type="Gene3D" id="2.40.50.100">
    <property type="match status" value="1"/>
</dbReference>
<evidence type="ECO:0000256" key="1">
    <source>
        <dbReference type="ARBA" id="ARBA00009477"/>
    </source>
</evidence>
<keyword evidence="2" id="KW-0175">Coiled coil</keyword>
<dbReference type="InterPro" id="IPR058792">
    <property type="entry name" value="Beta-barrel_RND_2"/>
</dbReference>
<feature type="coiled-coil region" evidence="2">
    <location>
        <begin position="140"/>
        <end position="181"/>
    </location>
</feature>
<comment type="caution">
    <text evidence="5">The sequence shown here is derived from an EMBL/GenBank/DDBJ whole genome shotgun (WGS) entry which is preliminary data.</text>
</comment>
<dbReference type="GO" id="GO:1990281">
    <property type="term" value="C:efflux pump complex"/>
    <property type="evidence" value="ECO:0007669"/>
    <property type="project" value="TreeGrafter"/>
</dbReference>
<feature type="domain" description="CusB-like beta-barrel" evidence="3">
    <location>
        <begin position="222"/>
        <end position="293"/>
    </location>
</feature>
<dbReference type="Gene3D" id="2.40.30.170">
    <property type="match status" value="1"/>
</dbReference>